<evidence type="ECO:0000313" key="3">
    <source>
        <dbReference type="Proteomes" id="UP000572377"/>
    </source>
</evidence>
<dbReference type="RefSeq" id="WP_171326569.1">
    <property type="nucleotide sequence ID" value="NZ_JABFBC010000002.1"/>
</dbReference>
<keyword evidence="1" id="KW-1133">Transmembrane helix</keyword>
<comment type="caution">
    <text evidence="2">The sequence shown here is derived from an EMBL/GenBank/DDBJ whole genome shotgun (WGS) entry which is preliminary data.</text>
</comment>
<evidence type="ECO:0000313" key="2">
    <source>
        <dbReference type="EMBL" id="NNU81749.1"/>
    </source>
</evidence>
<dbReference type="Gene3D" id="6.10.250.2890">
    <property type="match status" value="1"/>
</dbReference>
<reference evidence="2 3" key="1">
    <citation type="submission" date="2020-05" db="EMBL/GenBank/DDBJ databases">
        <title>Gimesia benthica sp. nov., a novel planctomycete isolated from a deep-sea water sample of the Northwest Indian Ocean.</title>
        <authorList>
            <person name="Wang J."/>
            <person name="Ruan C."/>
            <person name="Song L."/>
            <person name="Zhu Y."/>
            <person name="Li A."/>
            <person name="Zheng X."/>
            <person name="Wang L."/>
            <person name="Lu Z."/>
            <person name="Huang Y."/>
            <person name="Du W."/>
            <person name="Zhou Y."/>
            <person name="Huang L."/>
            <person name="Dai X."/>
        </authorList>
    </citation>
    <scope>NUCLEOTIDE SEQUENCE [LARGE SCALE GENOMIC DNA]</scope>
    <source>
        <strain evidence="2 3">YYQ-30</strain>
    </source>
</reference>
<keyword evidence="3" id="KW-1185">Reference proteome</keyword>
<dbReference type="Proteomes" id="UP000572377">
    <property type="component" value="Unassembled WGS sequence"/>
</dbReference>
<feature type="transmembrane region" description="Helical" evidence="1">
    <location>
        <begin position="92"/>
        <end position="110"/>
    </location>
</feature>
<keyword evidence="1" id="KW-0472">Membrane</keyword>
<accession>A0A849L5T7</accession>
<dbReference type="AlphaFoldDB" id="A0A849L5T7"/>
<name>A0A849L5T7_9RHOB</name>
<gene>
    <name evidence="2" type="ORF">HMH01_15010</name>
</gene>
<dbReference type="EMBL" id="JABFBC010000002">
    <property type="protein sequence ID" value="NNU81749.1"/>
    <property type="molecule type" value="Genomic_DNA"/>
</dbReference>
<organism evidence="2 3">
    <name type="scientific">Halovulum dunhuangense</name>
    <dbReference type="NCBI Taxonomy" id="1505036"/>
    <lineage>
        <taxon>Bacteria</taxon>
        <taxon>Pseudomonadati</taxon>
        <taxon>Pseudomonadota</taxon>
        <taxon>Alphaproteobacteria</taxon>
        <taxon>Rhodobacterales</taxon>
        <taxon>Paracoccaceae</taxon>
        <taxon>Halovulum</taxon>
    </lineage>
</organism>
<protein>
    <submittedName>
        <fullName evidence="2">DUF883 family protein</fullName>
    </submittedName>
</protein>
<proteinExistence type="predicted"/>
<sequence>MANSSTKTSETRSSDDTAREIEREVAQLREDLATLTRSLRDHGTARFDEAKHRVEDMSDEAMAETLRVVRDLRKRITTIERDLEGNVRENPMSWVLGALGMGLLFGLLFSRRD</sequence>
<keyword evidence="1" id="KW-0812">Transmembrane</keyword>
<evidence type="ECO:0000256" key="1">
    <source>
        <dbReference type="SAM" id="Phobius"/>
    </source>
</evidence>